<name>X1VYN8_9ZZZZ</name>
<organism evidence="1">
    <name type="scientific">marine sediment metagenome</name>
    <dbReference type="NCBI Taxonomy" id="412755"/>
    <lineage>
        <taxon>unclassified sequences</taxon>
        <taxon>metagenomes</taxon>
        <taxon>ecological metagenomes</taxon>
    </lineage>
</organism>
<proteinExistence type="predicted"/>
<comment type="caution">
    <text evidence="1">The sequence shown here is derived from an EMBL/GenBank/DDBJ whole genome shotgun (WGS) entry which is preliminary data.</text>
</comment>
<sequence length="161" mass="17968">DRVSLLRELQVNTSPILALFEDQGQQVSSLLATQEPKNKPLISLSSLNGEGHNIWAITQPEAVNQICNSLAEQPLYIADGHHRYESALAYQRERGIRSSLASEDEAFNFVMMTLVDFSDPGLIVLPPHRLVRGISKSILNGLMAKLRAFFEIEELPLDMPN</sequence>
<protein>
    <recommendedName>
        <fullName evidence="2">DUF1015 domain-containing protein</fullName>
    </recommendedName>
</protein>
<dbReference type="InterPro" id="IPR008323">
    <property type="entry name" value="UCP033563"/>
</dbReference>
<accession>X1VYN8</accession>
<dbReference type="Pfam" id="PF06245">
    <property type="entry name" value="DUF1015"/>
    <property type="match status" value="1"/>
</dbReference>
<gene>
    <name evidence="1" type="ORF">S12H4_59431</name>
</gene>
<dbReference type="EMBL" id="BARW01038833">
    <property type="protein sequence ID" value="GAJ24741.1"/>
    <property type="molecule type" value="Genomic_DNA"/>
</dbReference>
<evidence type="ECO:0000313" key="1">
    <source>
        <dbReference type="EMBL" id="GAJ24741.1"/>
    </source>
</evidence>
<dbReference type="PANTHER" id="PTHR36454">
    <property type="entry name" value="LMO2823 PROTEIN"/>
    <property type="match status" value="1"/>
</dbReference>
<evidence type="ECO:0008006" key="2">
    <source>
        <dbReference type="Google" id="ProtNLM"/>
    </source>
</evidence>
<feature type="non-terminal residue" evidence="1">
    <location>
        <position position="161"/>
    </location>
</feature>
<dbReference type="AlphaFoldDB" id="X1VYN8"/>
<reference evidence="1" key="1">
    <citation type="journal article" date="2014" name="Front. Microbiol.">
        <title>High frequency of phylogenetically diverse reductive dehalogenase-homologous genes in deep subseafloor sedimentary metagenomes.</title>
        <authorList>
            <person name="Kawai M."/>
            <person name="Futagami T."/>
            <person name="Toyoda A."/>
            <person name="Takaki Y."/>
            <person name="Nishi S."/>
            <person name="Hori S."/>
            <person name="Arai W."/>
            <person name="Tsubouchi T."/>
            <person name="Morono Y."/>
            <person name="Uchiyama I."/>
            <person name="Ito T."/>
            <person name="Fujiyama A."/>
            <person name="Inagaki F."/>
            <person name="Takami H."/>
        </authorList>
    </citation>
    <scope>NUCLEOTIDE SEQUENCE</scope>
    <source>
        <strain evidence="1">Expedition CK06-06</strain>
    </source>
</reference>
<dbReference type="PANTHER" id="PTHR36454:SF1">
    <property type="entry name" value="DUF1015 DOMAIN-CONTAINING PROTEIN"/>
    <property type="match status" value="1"/>
</dbReference>
<feature type="non-terminal residue" evidence="1">
    <location>
        <position position="1"/>
    </location>
</feature>